<dbReference type="Proteomes" id="UP000319424">
    <property type="component" value="Unassembled WGS sequence"/>
</dbReference>
<dbReference type="OrthoDB" id="9807419at2"/>
<reference evidence="13 15" key="1">
    <citation type="journal article" date="2016" name="Genome Announc.">
        <title>Draft Genome Sequence of Criibacterium bergeronii gen. nov., sp. nov., Strain CCRI-22567T, Isolated from a Vaginal Sample from a Woman with Bacterial Vaginosis.</title>
        <authorList>
            <person name="Maheux A.F."/>
            <person name="Berube E."/>
            <person name="Boudreau D.K."/>
            <person name="Raymond F."/>
            <person name="Corbeil J."/>
            <person name="Roy P.H."/>
            <person name="Boissinot M."/>
            <person name="Omar R.F."/>
        </authorList>
    </citation>
    <scope>NUCLEOTIDE SEQUENCE [LARGE SCALE GENOMIC DNA]</scope>
    <source>
        <strain evidence="13 15">CCRI-22567</strain>
    </source>
</reference>
<dbReference type="Proteomes" id="UP000093352">
    <property type="component" value="Unassembled WGS sequence"/>
</dbReference>
<dbReference type="InterPro" id="IPR005825">
    <property type="entry name" value="Ribosomal_uL24_CS"/>
</dbReference>
<evidence type="ECO:0000256" key="7">
    <source>
        <dbReference type="ARBA" id="ARBA00023274"/>
    </source>
</evidence>
<dbReference type="InterPro" id="IPR003256">
    <property type="entry name" value="Ribosomal_uL24"/>
</dbReference>
<evidence type="ECO:0000313" key="14">
    <source>
        <dbReference type="EMBL" id="TRW26020.1"/>
    </source>
</evidence>
<dbReference type="AlphaFoldDB" id="A0A371IMN6"/>
<evidence type="ECO:0000256" key="5">
    <source>
        <dbReference type="ARBA" id="ARBA00022884"/>
    </source>
</evidence>
<gene>
    <name evidence="10" type="primary">rplX</name>
    <name evidence="13" type="ORF">BBG48_002745</name>
    <name evidence="14" type="ORF">FL857_06265</name>
</gene>
<dbReference type="NCBIfam" id="TIGR01079">
    <property type="entry name" value="rplX_bact"/>
    <property type="match status" value="1"/>
</dbReference>
<dbReference type="InterPro" id="IPR057264">
    <property type="entry name" value="Ribosomal_uL24_C"/>
</dbReference>
<accession>A0A371IMN6</accession>
<dbReference type="GO" id="GO:1990904">
    <property type="term" value="C:ribonucleoprotein complex"/>
    <property type="evidence" value="ECO:0007669"/>
    <property type="project" value="UniProtKB-KW"/>
</dbReference>
<dbReference type="Gene3D" id="2.30.30.30">
    <property type="match status" value="1"/>
</dbReference>
<dbReference type="CDD" id="cd06089">
    <property type="entry name" value="KOW_RPL26"/>
    <property type="match status" value="1"/>
</dbReference>
<name>A0A371IMN6_9FIRM</name>
<evidence type="ECO:0000313" key="13">
    <source>
        <dbReference type="EMBL" id="RDY21763.1"/>
    </source>
</evidence>
<dbReference type="PANTHER" id="PTHR12903">
    <property type="entry name" value="MITOCHONDRIAL RIBOSOMAL PROTEIN L24"/>
    <property type="match status" value="1"/>
</dbReference>
<protein>
    <recommendedName>
        <fullName evidence="8 10">Large ribosomal subunit protein uL24</fullName>
    </recommendedName>
</protein>
<keyword evidence="7 10" id="KW-0687">Ribonucleoprotein</keyword>
<dbReference type="STRING" id="1871336.BBG48_02580"/>
<dbReference type="EMBL" id="MBEW02000004">
    <property type="protein sequence ID" value="RDY21763.1"/>
    <property type="molecule type" value="Genomic_DNA"/>
</dbReference>
<dbReference type="InterPro" id="IPR041988">
    <property type="entry name" value="Ribosomal_uL24_KOW"/>
</dbReference>
<evidence type="ECO:0000256" key="2">
    <source>
        <dbReference type="ARBA" id="ARBA00010618"/>
    </source>
</evidence>
<dbReference type="InterPro" id="IPR008991">
    <property type="entry name" value="Translation_prot_SH3-like_sf"/>
</dbReference>
<proteinExistence type="inferred from homology"/>
<comment type="function">
    <text evidence="1 10">One of two assembly initiator proteins, it binds directly to the 5'-end of the 23S rRNA, where it nucleates assembly of the 50S subunit.</text>
</comment>
<dbReference type="InterPro" id="IPR014722">
    <property type="entry name" value="Rib_uL2_dom2"/>
</dbReference>
<dbReference type="SUPFAM" id="SSF50104">
    <property type="entry name" value="Translation proteins SH3-like domain"/>
    <property type="match status" value="1"/>
</dbReference>
<dbReference type="HAMAP" id="MF_01326_B">
    <property type="entry name" value="Ribosomal_uL24_B"/>
    <property type="match status" value="1"/>
</dbReference>
<dbReference type="GO" id="GO:0006412">
    <property type="term" value="P:translation"/>
    <property type="evidence" value="ECO:0007669"/>
    <property type="project" value="UniProtKB-UniRule"/>
</dbReference>
<dbReference type="GO" id="GO:0005840">
    <property type="term" value="C:ribosome"/>
    <property type="evidence" value="ECO:0007669"/>
    <property type="project" value="UniProtKB-KW"/>
</dbReference>
<evidence type="ECO:0000256" key="9">
    <source>
        <dbReference type="ARBA" id="ARBA00058688"/>
    </source>
</evidence>
<keyword evidence="5 10" id="KW-0694">RNA-binding</keyword>
<dbReference type="PROSITE" id="PS01108">
    <property type="entry name" value="RIBOSOMAL_L24"/>
    <property type="match status" value="1"/>
</dbReference>
<evidence type="ECO:0000256" key="8">
    <source>
        <dbReference type="ARBA" id="ARBA00035206"/>
    </source>
</evidence>
<evidence type="ECO:0000256" key="3">
    <source>
        <dbReference type="ARBA" id="ARBA00011838"/>
    </source>
</evidence>
<dbReference type="GO" id="GO:0019843">
    <property type="term" value="F:rRNA binding"/>
    <property type="evidence" value="ECO:0007669"/>
    <property type="project" value="UniProtKB-UniRule"/>
</dbReference>
<evidence type="ECO:0000313" key="16">
    <source>
        <dbReference type="Proteomes" id="UP000319424"/>
    </source>
</evidence>
<keyword evidence="15" id="KW-1185">Reference proteome</keyword>
<keyword evidence="6 10" id="KW-0689">Ribosomal protein</keyword>
<dbReference type="Pfam" id="PF17136">
    <property type="entry name" value="ribosomal_L24"/>
    <property type="match status" value="1"/>
</dbReference>
<evidence type="ECO:0000313" key="15">
    <source>
        <dbReference type="Proteomes" id="UP000093352"/>
    </source>
</evidence>
<keyword evidence="4 10" id="KW-0699">rRNA-binding</keyword>
<dbReference type="Pfam" id="PF00467">
    <property type="entry name" value="KOW"/>
    <property type="match status" value="1"/>
</dbReference>
<comment type="similarity">
    <text evidence="2 10 11">Belongs to the universal ribosomal protein uL24 family.</text>
</comment>
<evidence type="ECO:0000256" key="1">
    <source>
        <dbReference type="ARBA" id="ARBA00004072"/>
    </source>
</evidence>
<dbReference type="RefSeq" id="WP_068912549.1">
    <property type="nucleotide sequence ID" value="NZ_MBEW02000004.1"/>
</dbReference>
<organism evidence="13 15">
    <name type="scientific">Criibacterium bergeronii</name>
    <dbReference type="NCBI Taxonomy" id="1871336"/>
    <lineage>
        <taxon>Bacteria</taxon>
        <taxon>Bacillati</taxon>
        <taxon>Bacillota</taxon>
        <taxon>Clostridia</taxon>
        <taxon>Peptostreptococcales</taxon>
        <taxon>Filifactoraceae</taxon>
        <taxon>Criibacterium</taxon>
    </lineage>
</organism>
<evidence type="ECO:0000259" key="12">
    <source>
        <dbReference type="SMART" id="SM00739"/>
    </source>
</evidence>
<feature type="domain" description="KOW" evidence="12">
    <location>
        <begin position="2"/>
        <end position="29"/>
    </location>
</feature>
<dbReference type="FunFam" id="2.30.30.30:FF:000004">
    <property type="entry name" value="50S ribosomal protein L24"/>
    <property type="match status" value="1"/>
</dbReference>
<dbReference type="InterPro" id="IPR005824">
    <property type="entry name" value="KOW"/>
</dbReference>
<comment type="caution">
    <text evidence="13">The sequence shown here is derived from an EMBL/GenBank/DDBJ whole genome shotgun (WGS) entry which is preliminary data.</text>
</comment>
<sequence length="101" mass="10996">MRIKSGDTVIVIAGKDKGKKGKVLEAYPSKNKVLVEGVNMVTKSEKPSRTNMQGGITHKESPIDVSNVMYFDAKSGKGTKIGYKIEDGKKVRIAKKTGEQI</sequence>
<comment type="function">
    <text evidence="9 10">One of the proteins that surrounds the polypeptide exit tunnel on the outside of the subunit.</text>
</comment>
<comment type="subunit">
    <text evidence="3 10">Part of the 50S ribosomal subunit.</text>
</comment>
<evidence type="ECO:0000256" key="6">
    <source>
        <dbReference type="ARBA" id="ARBA00022980"/>
    </source>
</evidence>
<dbReference type="EMBL" id="VJXW01000008">
    <property type="protein sequence ID" value="TRW26020.1"/>
    <property type="molecule type" value="Genomic_DNA"/>
</dbReference>
<evidence type="ECO:0000256" key="11">
    <source>
        <dbReference type="RuleBase" id="RU003477"/>
    </source>
</evidence>
<evidence type="ECO:0000256" key="4">
    <source>
        <dbReference type="ARBA" id="ARBA00022730"/>
    </source>
</evidence>
<reference evidence="13" key="2">
    <citation type="submission" date="2018-07" db="EMBL/GenBank/DDBJ databases">
        <authorList>
            <person name="Quirk P.G."/>
            <person name="Krulwich T.A."/>
        </authorList>
    </citation>
    <scope>NUCLEOTIDE SEQUENCE</scope>
    <source>
        <strain evidence="13">CCRI-22567</strain>
    </source>
</reference>
<evidence type="ECO:0000256" key="10">
    <source>
        <dbReference type="HAMAP-Rule" id="MF_01326"/>
    </source>
</evidence>
<dbReference type="SMART" id="SM00739">
    <property type="entry name" value="KOW"/>
    <property type="match status" value="1"/>
</dbReference>
<reference evidence="14 16" key="3">
    <citation type="submission" date="2019-07" db="EMBL/GenBank/DDBJ databases">
        <title>Criibacterium bergeronii gen. nov., sp. nov. isolated from human clinical samples.</title>
        <authorList>
            <person name="Maheux A.F."/>
            <person name="Boudreau D.K."/>
            <person name="Berube E."/>
            <person name="Brodeur S."/>
            <person name="Bernard K.A."/>
            <person name="Abed J.Y."/>
            <person name="Ducrey E."/>
            <person name="Guay E.F."/>
            <person name="Raymond F."/>
            <person name="Corbeil J."/>
            <person name="Domingo M.-C."/>
            <person name="Roy P.H."/>
            <person name="Boissinot M."/>
            <person name="Tocheva E.I."/>
            <person name="Omar R.F."/>
        </authorList>
    </citation>
    <scope>NUCLEOTIDE SEQUENCE [LARGE SCALE GENOMIC DNA]</scope>
    <source>
        <strain evidence="14 16">CCRI-24246</strain>
    </source>
</reference>
<dbReference type="GO" id="GO:0003735">
    <property type="term" value="F:structural constituent of ribosome"/>
    <property type="evidence" value="ECO:0007669"/>
    <property type="project" value="InterPro"/>
</dbReference>